<dbReference type="SUPFAM" id="SSF109998">
    <property type="entry name" value="Triger factor/SurA peptide-binding domain-like"/>
    <property type="match status" value="1"/>
</dbReference>
<reference evidence="10 11" key="1">
    <citation type="journal article" date="2015" name="Int. J. Syst. Evol. Microbiol.">
        <title>Burkholderia monticola sp. nov., isolated from mountain soil.</title>
        <authorList>
            <person name="Baek I."/>
            <person name="Seo B."/>
            <person name="Lee I."/>
            <person name="Yi H."/>
            <person name="Chun J."/>
        </authorList>
    </citation>
    <scope>NUCLEOTIDE SEQUENCE [LARGE SCALE GENOMIC DNA]</scope>
    <source>
        <strain evidence="10 11">JC2948</strain>
    </source>
</reference>
<evidence type="ECO:0000256" key="6">
    <source>
        <dbReference type="ARBA" id="ARBA00023235"/>
    </source>
</evidence>
<dbReference type="PANTHER" id="PTHR47245:SF1">
    <property type="entry name" value="FOLDASE PROTEIN PRSA"/>
    <property type="match status" value="1"/>
</dbReference>
<evidence type="ECO:0000256" key="1">
    <source>
        <dbReference type="ARBA" id="ARBA00000971"/>
    </source>
</evidence>
<keyword evidence="4 8" id="KW-0732">Signal</keyword>
<keyword evidence="6 7" id="KW-0413">Isomerase</keyword>
<dbReference type="RefSeq" id="WP_062131230.1">
    <property type="nucleotide sequence ID" value="NZ_LRBG01000035.1"/>
</dbReference>
<evidence type="ECO:0000256" key="3">
    <source>
        <dbReference type="ARBA" id="ARBA00013194"/>
    </source>
</evidence>
<evidence type="ECO:0000256" key="8">
    <source>
        <dbReference type="SAM" id="SignalP"/>
    </source>
</evidence>
<name>A0A149PJ69_9BURK</name>
<dbReference type="SUPFAM" id="SSF54534">
    <property type="entry name" value="FKBP-like"/>
    <property type="match status" value="1"/>
</dbReference>
<evidence type="ECO:0000256" key="7">
    <source>
        <dbReference type="PROSITE-ProRule" id="PRU00278"/>
    </source>
</evidence>
<feature type="domain" description="PpiC" evidence="9">
    <location>
        <begin position="143"/>
        <end position="233"/>
    </location>
</feature>
<sequence length="272" mass="30332">MKALSRWTFALVLGATLSLATSATEKPFVTVNGKPVSQADADLYIGQAHAQGFSDSPQLSDHVRDELIRREVLFQQAQKTGFDRNPEIAARAEAARQKILVQAQATWEIEIVRAYMQDFLKKNPISDDQLRAMYNEMKSKGGSTEYKVRHILVKDEGEAKSLIAKLNKGASFGELAKESIDSDSRYNGGDLGWITSSKVVKPFADAVSHLHKGEYTQTPVKTGYGFHVIEVDDTRPLQVPSFEEMKPMLYQQAQADLVDRMVKNLRAKATIQ</sequence>
<dbReference type="InterPro" id="IPR050245">
    <property type="entry name" value="PrsA_foldase"/>
</dbReference>
<evidence type="ECO:0000256" key="4">
    <source>
        <dbReference type="ARBA" id="ARBA00022729"/>
    </source>
</evidence>
<feature type="chain" id="PRO_5007551230" description="peptidylprolyl isomerase" evidence="8">
    <location>
        <begin position="24"/>
        <end position="272"/>
    </location>
</feature>
<proteinExistence type="inferred from homology"/>
<dbReference type="Gene3D" id="1.10.8.1040">
    <property type="match status" value="1"/>
</dbReference>
<keyword evidence="5 7" id="KW-0697">Rotamase</keyword>
<feature type="signal peptide" evidence="8">
    <location>
        <begin position="1"/>
        <end position="23"/>
    </location>
</feature>
<evidence type="ECO:0000259" key="9">
    <source>
        <dbReference type="PROSITE" id="PS50198"/>
    </source>
</evidence>
<organism evidence="10 11">
    <name type="scientific">Paraburkholderia monticola</name>
    <dbReference type="NCBI Taxonomy" id="1399968"/>
    <lineage>
        <taxon>Bacteria</taxon>
        <taxon>Pseudomonadati</taxon>
        <taxon>Pseudomonadota</taxon>
        <taxon>Betaproteobacteria</taxon>
        <taxon>Burkholderiales</taxon>
        <taxon>Burkholderiaceae</taxon>
        <taxon>Paraburkholderia</taxon>
    </lineage>
</organism>
<dbReference type="Proteomes" id="UP000075613">
    <property type="component" value="Unassembled WGS sequence"/>
</dbReference>
<dbReference type="AlphaFoldDB" id="A0A149PJ69"/>
<accession>A0A149PJ69</accession>
<dbReference type="EC" id="5.2.1.8" evidence="3"/>
<evidence type="ECO:0000256" key="5">
    <source>
        <dbReference type="ARBA" id="ARBA00023110"/>
    </source>
</evidence>
<dbReference type="Pfam" id="PF13616">
    <property type="entry name" value="Rotamase_3"/>
    <property type="match status" value="1"/>
</dbReference>
<evidence type="ECO:0000313" key="11">
    <source>
        <dbReference type="Proteomes" id="UP000075613"/>
    </source>
</evidence>
<evidence type="ECO:0000313" key="10">
    <source>
        <dbReference type="EMBL" id="KXU85049.1"/>
    </source>
</evidence>
<dbReference type="STRING" id="1399968.CI15_22470"/>
<gene>
    <name evidence="10" type="ORF">CI15_22470</name>
</gene>
<dbReference type="InterPro" id="IPR046357">
    <property type="entry name" value="PPIase_dom_sf"/>
</dbReference>
<dbReference type="PANTHER" id="PTHR47245">
    <property type="entry name" value="PEPTIDYLPROLYL ISOMERASE"/>
    <property type="match status" value="1"/>
</dbReference>
<dbReference type="OrthoDB" id="14196at2"/>
<comment type="similarity">
    <text evidence="2">Belongs to the PpiC/parvulin rotamase family.</text>
</comment>
<dbReference type="Gene3D" id="3.10.50.40">
    <property type="match status" value="1"/>
</dbReference>
<dbReference type="InterPro" id="IPR000297">
    <property type="entry name" value="PPIase_PpiC"/>
</dbReference>
<protein>
    <recommendedName>
        <fullName evidence="3">peptidylprolyl isomerase</fullName>
        <ecNumber evidence="3">5.2.1.8</ecNumber>
    </recommendedName>
</protein>
<comment type="caution">
    <text evidence="10">The sequence shown here is derived from an EMBL/GenBank/DDBJ whole genome shotgun (WGS) entry which is preliminary data.</text>
</comment>
<comment type="catalytic activity">
    <reaction evidence="1">
        <text>[protein]-peptidylproline (omega=180) = [protein]-peptidylproline (omega=0)</text>
        <dbReference type="Rhea" id="RHEA:16237"/>
        <dbReference type="Rhea" id="RHEA-COMP:10747"/>
        <dbReference type="Rhea" id="RHEA-COMP:10748"/>
        <dbReference type="ChEBI" id="CHEBI:83833"/>
        <dbReference type="ChEBI" id="CHEBI:83834"/>
        <dbReference type="EC" id="5.2.1.8"/>
    </reaction>
</comment>
<dbReference type="InterPro" id="IPR027304">
    <property type="entry name" value="Trigger_fact/SurA_dom_sf"/>
</dbReference>
<keyword evidence="11" id="KW-1185">Reference proteome</keyword>
<evidence type="ECO:0000256" key="2">
    <source>
        <dbReference type="ARBA" id="ARBA00007656"/>
    </source>
</evidence>
<dbReference type="PROSITE" id="PS50198">
    <property type="entry name" value="PPIC_PPIASE_2"/>
    <property type="match status" value="1"/>
</dbReference>
<dbReference type="EMBL" id="LRBG01000035">
    <property type="protein sequence ID" value="KXU85049.1"/>
    <property type="molecule type" value="Genomic_DNA"/>
</dbReference>
<dbReference type="GO" id="GO:0003755">
    <property type="term" value="F:peptidyl-prolyl cis-trans isomerase activity"/>
    <property type="evidence" value="ECO:0007669"/>
    <property type="project" value="UniProtKB-KW"/>
</dbReference>